<dbReference type="OrthoDB" id="9775724at2"/>
<dbReference type="InterPro" id="IPR027417">
    <property type="entry name" value="P-loop_NTPase"/>
</dbReference>
<dbReference type="Proteomes" id="UP000266313">
    <property type="component" value="Chromosome"/>
</dbReference>
<dbReference type="SUPFAM" id="SSF160246">
    <property type="entry name" value="EspE N-terminal domain-like"/>
    <property type="match status" value="1"/>
</dbReference>
<organism evidence="3 4">
    <name type="scientific">Methylocaldum marinum</name>
    <dbReference type="NCBI Taxonomy" id="1432792"/>
    <lineage>
        <taxon>Bacteria</taxon>
        <taxon>Pseudomonadati</taxon>
        <taxon>Pseudomonadota</taxon>
        <taxon>Gammaproteobacteria</taxon>
        <taxon>Methylococcales</taxon>
        <taxon>Methylococcaceae</taxon>
        <taxon>Methylocaldum</taxon>
    </lineage>
</organism>
<keyword evidence="2" id="KW-0067">ATP-binding</keyword>
<dbReference type="PANTHER" id="PTHR32309">
    <property type="entry name" value="TYROSINE-PROTEIN KINASE"/>
    <property type="match status" value="1"/>
</dbReference>
<proteinExistence type="predicted"/>
<dbReference type="RefSeq" id="WP_119629697.1">
    <property type="nucleotide sequence ID" value="NZ_AP017928.1"/>
</dbReference>
<gene>
    <name evidence="3" type="ORF">sS8_2301</name>
</gene>
<dbReference type="Gene3D" id="3.40.50.300">
    <property type="entry name" value="P-loop containing nucleotide triphosphate hydrolases"/>
    <property type="match status" value="1"/>
</dbReference>
<dbReference type="SUPFAM" id="SSF52540">
    <property type="entry name" value="P-loop containing nucleoside triphosphate hydrolases"/>
    <property type="match status" value="1"/>
</dbReference>
<dbReference type="NCBIfam" id="TIGR03029">
    <property type="entry name" value="EpsG"/>
    <property type="match status" value="1"/>
</dbReference>
<evidence type="ECO:0000256" key="1">
    <source>
        <dbReference type="ARBA" id="ARBA00022741"/>
    </source>
</evidence>
<dbReference type="PANTHER" id="PTHR32309:SF13">
    <property type="entry name" value="FERRIC ENTEROBACTIN TRANSPORT PROTEIN FEPE"/>
    <property type="match status" value="1"/>
</dbReference>
<dbReference type="NCBIfam" id="TIGR01007">
    <property type="entry name" value="eps_fam"/>
    <property type="match status" value="1"/>
</dbReference>
<dbReference type="AlphaFoldDB" id="A0A250KRF1"/>
<dbReference type="InterPro" id="IPR005702">
    <property type="entry name" value="Wzc-like_C"/>
</dbReference>
<accession>A0A250KRF1</accession>
<keyword evidence="3" id="KW-0808">Transferase</keyword>
<dbReference type="GO" id="GO:0005524">
    <property type="term" value="F:ATP binding"/>
    <property type="evidence" value="ECO:0007669"/>
    <property type="project" value="UniProtKB-KW"/>
</dbReference>
<dbReference type="InterPro" id="IPR050445">
    <property type="entry name" value="Bact_polysacc_biosynth/exp"/>
</dbReference>
<name>A0A250KRF1_9GAMM</name>
<dbReference type="InterPro" id="IPR017479">
    <property type="entry name" value="Tyr_kinase_chain_length_EpsG"/>
</dbReference>
<keyword evidence="4" id="KW-1185">Reference proteome</keyword>
<reference evidence="3 4" key="1">
    <citation type="submission" date="2016-12" db="EMBL/GenBank/DDBJ databases">
        <title>Genome sequencing of Methylocaldum marinum.</title>
        <authorList>
            <person name="Takeuchi M."/>
            <person name="Kamagata Y."/>
            <person name="Hiraoka S."/>
            <person name="Oshima K."/>
            <person name="Hattori M."/>
            <person name="Iwasaki W."/>
        </authorList>
    </citation>
    <scope>NUCLEOTIDE SEQUENCE [LARGE SCALE GENOMIC DNA]</scope>
    <source>
        <strain evidence="3 4">S8</strain>
    </source>
</reference>
<dbReference type="GO" id="GO:0004713">
    <property type="term" value="F:protein tyrosine kinase activity"/>
    <property type="evidence" value="ECO:0007669"/>
    <property type="project" value="TreeGrafter"/>
</dbReference>
<dbReference type="InterPro" id="IPR037257">
    <property type="entry name" value="T2SS_E_N_sf"/>
</dbReference>
<keyword evidence="3" id="KW-0418">Kinase</keyword>
<evidence type="ECO:0000313" key="4">
    <source>
        <dbReference type="Proteomes" id="UP000266313"/>
    </source>
</evidence>
<protein>
    <submittedName>
        <fullName evidence="3">Chain length determinant protein tyrosine kinase EpsG</fullName>
    </submittedName>
</protein>
<dbReference type="GO" id="GO:0005886">
    <property type="term" value="C:plasma membrane"/>
    <property type="evidence" value="ECO:0007669"/>
    <property type="project" value="TreeGrafter"/>
</dbReference>
<dbReference type="CDD" id="cd05387">
    <property type="entry name" value="BY-kinase"/>
    <property type="match status" value="1"/>
</dbReference>
<keyword evidence="1" id="KW-0547">Nucleotide-binding</keyword>
<sequence length="291" mass="31872">MTQTQALKIKPEPAGTDRRIGQILRESGRLSPIDAERVLHLQKETGLRFGEAALRLGLISEEDISRAISEQFDYRYLKPGQGNFSTRLIAAYQPFSPQMEVFRAIRSQLMLRWHGEGNKTLAVTSPRRGEGRSYAVSNLAVVFSQLGQRTLLIDADLRHPSQHDIFALGRNGLGLSDLLAGRGSAECIRRVEEFADLSVLPAGTLPPNPLELLSRGKFDALLSDFASSYDIVLLDTPSGMTSSDAQTVAARAGASLLIARKDMTPFSEAEFLRQMLTAVGCRVVGAVLNDF</sequence>
<dbReference type="KEGG" id="mmai:sS8_2301"/>
<evidence type="ECO:0000256" key="2">
    <source>
        <dbReference type="ARBA" id="ARBA00022840"/>
    </source>
</evidence>
<evidence type="ECO:0000313" key="3">
    <source>
        <dbReference type="EMBL" id="BBA34253.1"/>
    </source>
</evidence>
<dbReference type="EMBL" id="AP017928">
    <property type="protein sequence ID" value="BBA34253.1"/>
    <property type="molecule type" value="Genomic_DNA"/>
</dbReference>